<dbReference type="CDD" id="cd06170">
    <property type="entry name" value="LuxR_C_like"/>
    <property type="match status" value="1"/>
</dbReference>
<accession>A0A438M6T6</accession>
<dbReference type="Pfam" id="PF00196">
    <property type="entry name" value="GerE"/>
    <property type="match status" value="1"/>
</dbReference>
<name>A0A438M6T6_9ACTN</name>
<dbReference type="Gene3D" id="1.25.40.10">
    <property type="entry name" value="Tetratricopeptide repeat domain"/>
    <property type="match status" value="1"/>
</dbReference>
<dbReference type="GO" id="GO:0005737">
    <property type="term" value="C:cytoplasm"/>
    <property type="evidence" value="ECO:0007669"/>
    <property type="project" value="TreeGrafter"/>
</dbReference>
<dbReference type="Gene3D" id="3.40.50.300">
    <property type="entry name" value="P-loop containing nucleotide triphosphate hydrolases"/>
    <property type="match status" value="1"/>
</dbReference>
<keyword evidence="2" id="KW-0067">ATP-binding</keyword>
<dbReference type="GO" id="GO:0004016">
    <property type="term" value="F:adenylate cyclase activity"/>
    <property type="evidence" value="ECO:0007669"/>
    <property type="project" value="TreeGrafter"/>
</dbReference>
<evidence type="ECO:0000256" key="1">
    <source>
        <dbReference type="ARBA" id="ARBA00022741"/>
    </source>
</evidence>
<dbReference type="InterPro" id="IPR036388">
    <property type="entry name" value="WH-like_DNA-bd_sf"/>
</dbReference>
<evidence type="ECO:0000259" key="3">
    <source>
        <dbReference type="PROSITE" id="PS50043"/>
    </source>
</evidence>
<organism evidence="4 5">
    <name type="scientific">Nonomuraea polychroma</name>
    <dbReference type="NCBI Taxonomy" id="46176"/>
    <lineage>
        <taxon>Bacteria</taxon>
        <taxon>Bacillati</taxon>
        <taxon>Actinomycetota</taxon>
        <taxon>Actinomycetes</taxon>
        <taxon>Streptosporangiales</taxon>
        <taxon>Streptosporangiaceae</taxon>
        <taxon>Nonomuraea</taxon>
    </lineage>
</organism>
<dbReference type="Proteomes" id="UP000284824">
    <property type="component" value="Unassembled WGS sequence"/>
</dbReference>
<dbReference type="InterPro" id="IPR041664">
    <property type="entry name" value="AAA_16"/>
</dbReference>
<protein>
    <submittedName>
        <fullName evidence="4">Regulatory LuxR family protein</fullName>
    </submittedName>
</protein>
<dbReference type="InterPro" id="IPR011990">
    <property type="entry name" value="TPR-like_helical_dom_sf"/>
</dbReference>
<dbReference type="OrthoDB" id="4811808at2"/>
<dbReference type="PANTHER" id="PTHR16305">
    <property type="entry name" value="TESTICULAR SOLUBLE ADENYLYL CYCLASE"/>
    <property type="match status" value="1"/>
</dbReference>
<keyword evidence="5" id="KW-1185">Reference proteome</keyword>
<evidence type="ECO:0000256" key="2">
    <source>
        <dbReference type="ARBA" id="ARBA00022840"/>
    </source>
</evidence>
<dbReference type="InterPro" id="IPR027417">
    <property type="entry name" value="P-loop_NTPase"/>
</dbReference>
<evidence type="ECO:0000313" key="4">
    <source>
        <dbReference type="EMBL" id="RVX41408.1"/>
    </source>
</evidence>
<sequence>MELIGRRQQLALLHQALELASSGRPQFVVLEGPAGIGKSRLMEHLATQAAPADVRVLRGACIELGAHGLPLAPLTAMLRDLIGQLGREAVAALAPGAETVFALLPEAGVGSPLDVGGKSRLFEVFGTCLERLGHEQLVLLLVDDLRWADHSTRELLGYLARRLRTARVMAVLAHRGDDLPLWHPLPAFVAELERLPAVRRLVLPRLTRVETTELLESLTGSPPAPGVVDNVLRRAGGNPLYTEQLAGAEHLPGSLKELLLERTRDLPDTCRNLVALAAVGGQAVSHDLLAEVAELPEEELLEGLHQAVQARALLPHAGGYRFPHALLREAVLADLLPARLTQMHRRFAQALEARPELVAPERHAGEMAHHWHGAGAHARALPALLSAAQAAGSVSCHTEQAQLLTRALELCGDDDRQELLHQALMACLWAGESVQGLDLIARALSETDPAPAPGQRAILLAHRAILLANLGLEGVQEALEEAAALLPAEPSVIRAAVLDRLAAILLVREDLERGQRAGIEAVDVAEALDEHEVRLNARITVATIRFRLGDHTAGLAELRQAGKAAEARGDITRTVRVKVSIAACLAGAGRYHEAAEAARAGLPLAHAAGTMRSLGAAMSEHLATSLFALGQWDEAAHVMQDGLAHDPEGRYAVGLQLVDGELALARGDMAAARERLAAAELLDGGEGTSSRSPAIHRLAAAIAYRDNRLEDAHRAIRNALPPLQKPGMAPVAWPALVLAAALVRSTRLSTATDPVLLKELQQTMRSLPTDTPLWAACAAQVEAELGAIPWAPVIEAWQAVGDPYRIAYARTRAAESAAWNSDRAAVQELLSMAAQKAAALGAQPLLRDIAQLARSAHVKLHDHCHEPAGRKSADQEQARRLGLTERELEVLRHMADGASNRRIASGLFISPKTVSVHVTRILAKLEASNRGEATAMARRLGLLD</sequence>
<keyword evidence="1" id="KW-0547">Nucleotide-binding</keyword>
<reference evidence="4 5" key="1">
    <citation type="submission" date="2019-01" db="EMBL/GenBank/DDBJ databases">
        <title>Sequencing the genomes of 1000 actinobacteria strains.</title>
        <authorList>
            <person name="Klenk H.-P."/>
        </authorList>
    </citation>
    <scope>NUCLEOTIDE SEQUENCE [LARGE SCALE GENOMIC DNA]</scope>
    <source>
        <strain evidence="4 5">DSM 43925</strain>
    </source>
</reference>
<feature type="domain" description="HTH luxR-type" evidence="3">
    <location>
        <begin position="876"/>
        <end position="941"/>
    </location>
</feature>
<dbReference type="SUPFAM" id="SSF46894">
    <property type="entry name" value="C-terminal effector domain of the bipartite response regulators"/>
    <property type="match status" value="1"/>
</dbReference>
<dbReference type="RefSeq" id="WP_127933657.1">
    <property type="nucleotide sequence ID" value="NZ_SAUN01000001.1"/>
</dbReference>
<dbReference type="GO" id="GO:0005524">
    <property type="term" value="F:ATP binding"/>
    <property type="evidence" value="ECO:0007669"/>
    <property type="project" value="UniProtKB-KW"/>
</dbReference>
<dbReference type="SMART" id="SM00421">
    <property type="entry name" value="HTH_LUXR"/>
    <property type="match status" value="1"/>
</dbReference>
<dbReference type="Pfam" id="PF13191">
    <property type="entry name" value="AAA_16"/>
    <property type="match status" value="1"/>
</dbReference>
<dbReference type="SUPFAM" id="SSF48452">
    <property type="entry name" value="TPR-like"/>
    <property type="match status" value="1"/>
</dbReference>
<dbReference type="GO" id="GO:0006355">
    <property type="term" value="P:regulation of DNA-templated transcription"/>
    <property type="evidence" value="ECO:0007669"/>
    <property type="project" value="InterPro"/>
</dbReference>
<dbReference type="InterPro" id="IPR016032">
    <property type="entry name" value="Sig_transdc_resp-reg_C-effctor"/>
</dbReference>
<gene>
    <name evidence="4" type="ORF">EDD27_3937</name>
</gene>
<dbReference type="InterPro" id="IPR000792">
    <property type="entry name" value="Tscrpt_reg_LuxR_C"/>
</dbReference>
<dbReference type="PROSITE" id="PS00622">
    <property type="entry name" value="HTH_LUXR_1"/>
    <property type="match status" value="1"/>
</dbReference>
<dbReference type="PROSITE" id="PS50043">
    <property type="entry name" value="HTH_LUXR_2"/>
    <property type="match status" value="1"/>
</dbReference>
<dbReference type="GO" id="GO:0003677">
    <property type="term" value="F:DNA binding"/>
    <property type="evidence" value="ECO:0007669"/>
    <property type="project" value="InterPro"/>
</dbReference>
<evidence type="ECO:0000313" key="5">
    <source>
        <dbReference type="Proteomes" id="UP000284824"/>
    </source>
</evidence>
<dbReference type="Gene3D" id="1.10.10.10">
    <property type="entry name" value="Winged helix-like DNA-binding domain superfamily/Winged helix DNA-binding domain"/>
    <property type="match status" value="1"/>
</dbReference>
<dbReference type="PANTHER" id="PTHR16305:SF35">
    <property type="entry name" value="TRANSCRIPTIONAL ACTIVATOR DOMAIN"/>
    <property type="match status" value="1"/>
</dbReference>
<dbReference type="SUPFAM" id="SSF52540">
    <property type="entry name" value="P-loop containing nucleoside triphosphate hydrolases"/>
    <property type="match status" value="1"/>
</dbReference>
<dbReference type="EMBL" id="SAUN01000001">
    <property type="protein sequence ID" value="RVX41408.1"/>
    <property type="molecule type" value="Genomic_DNA"/>
</dbReference>
<dbReference type="PRINTS" id="PR00038">
    <property type="entry name" value="HTHLUXR"/>
</dbReference>
<comment type="caution">
    <text evidence="4">The sequence shown here is derived from an EMBL/GenBank/DDBJ whole genome shotgun (WGS) entry which is preliminary data.</text>
</comment>
<proteinExistence type="predicted"/>
<dbReference type="AlphaFoldDB" id="A0A438M6T6"/>